<evidence type="ECO:0000313" key="4">
    <source>
        <dbReference type="Proteomes" id="UP000637423"/>
    </source>
</evidence>
<name>A0A916XMX1_9BURK</name>
<dbReference type="CDD" id="cd00158">
    <property type="entry name" value="RHOD"/>
    <property type="match status" value="1"/>
</dbReference>
<proteinExistence type="predicted"/>
<dbReference type="PANTHER" id="PTHR43031:SF18">
    <property type="entry name" value="RHODANESE-RELATED SULFURTRANSFERASES"/>
    <property type="match status" value="1"/>
</dbReference>
<keyword evidence="1" id="KW-0472">Membrane</keyword>
<dbReference type="InterPro" id="IPR036873">
    <property type="entry name" value="Rhodanese-like_dom_sf"/>
</dbReference>
<dbReference type="Proteomes" id="UP000637423">
    <property type="component" value="Unassembled WGS sequence"/>
</dbReference>
<organism evidence="3 4">
    <name type="scientific">Undibacterium terreum</name>
    <dbReference type="NCBI Taxonomy" id="1224302"/>
    <lineage>
        <taxon>Bacteria</taxon>
        <taxon>Pseudomonadati</taxon>
        <taxon>Pseudomonadota</taxon>
        <taxon>Betaproteobacteria</taxon>
        <taxon>Burkholderiales</taxon>
        <taxon>Oxalobacteraceae</taxon>
        <taxon>Undibacterium</taxon>
    </lineage>
</organism>
<evidence type="ECO:0000313" key="3">
    <source>
        <dbReference type="EMBL" id="GGC88238.1"/>
    </source>
</evidence>
<feature type="transmembrane region" description="Helical" evidence="1">
    <location>
        <begin position="22"/>
        <end position="43"/>
    </location>
</feature>
<dbReference type="SUPFAM" id="SSF52821">
    <property type="entry name" value="Rhodanese/Cell cycle control phosphatase"/>
    <property type="match status" value="1"/>
</dbReference>
<keyword evidence="1" id="KW-0812">Transmembrane</keyword>
<dbReference type="InterPro" id="IPR001763">
    <property type="entry name" value="Rhodanese-like_dom"/>
</dbReference>
<evidence type="ECO:0000256" key="1">
    <source>
        <dbReference type="SAM" id="Phobius"/>
    </source>
</evidence>
<sequence>MIELPKTIYTHWNTVKFFTDNLFNLLLLALIIASGIALLVPVLQRRGAKVTSMQAVQYMNQGKTVVLDVRDAADFADGHLQNAKNIPLSELPNRIKEIEKSKNATIITVCDRGIRSSSAESILKKAGFGQVFSLEGGVSAWKSQGLPTIK</sequence>
<dbReference type="PANTHER" id="PTHR43031">
    <property type="entry name" value="FAD-DEPENDENT OXIDOREDUCTASE"/>
    <property type="match status" value="1"/>
</dbReference>
<dbReference type="Gene3D" id="3.40.250.10">
    <property type="entry name" value="Rhodanese-like domain"/>
    <property type="match status" value="1"/>
</dbReference>
<dbReference type="EMBL" id="BMED01000004">
    <property type="protein sequence ID" value="GGC88238.1"/>
    <property type="molecule type" value="Genomic_DNA"/>
</dbReference>
<dbReference type="Pfam" id="PF00581">
    <property type="entry name" value="Rhodanese"/>
    <property type="match status" value="1"/>
</dbReference>
<keyword evidence="4" id="KW-1185">Reference proteome</keyword>
<reference evidence="3" key="1">
    <citation type="journal article" date="2014" name="Int. J. Syst. Evol. Microbiol.">
        <title>Complete genome sequence of Corynebacterium casei LMG S-19264T (=DSM 44701T), isolated from a smear-ripened cheese.</title>
        <authorList>
            <consortium name="US DOE Joint Genome Institute (JGI-PGF)"/>
            <person name="Walter F."/>
            <person name="Albersmeier A."/>
            <person name="Kalinowski J."/>
            <person name="Ruckert C."/>
        </authorList>
    </citation>
    <scope>NUCLEOTIDE SEQUENCE</scope>
    <source>
        <strain evidence="3">CGMCC 1.10998</strain>
    </source>
</reference>
<reference evidence="3" key="2">
    <citation type="submission" date="2020-09" db="EMBL/GenBank/DDBJ databases">
        <authorList>
            <person name="Sun Q."/>
            <person name="Zhou Y."/>
        </authorList>
    </citation>
    <scope>NUCLEOTIDE SEQUENCE</scope>
    <source>
        <strain evidence="3">CGMCC 1.10998</strain>
    </source>
</reference>
<feature type="domain" description="Rhodanese" evidence="2">
    <location>
        <begin position="60"/>
        <end position="150"/>
    </location>
</feature>
<dbReference type="SMART" id="SM00450">
    <property type="entry name" value="RHOD"/>
    <property type="match status" value="1"/>
</dbReference>
<protein>
    <submittedName>
        <fullName evidence="3">Rhodanese-like domain-containing protein</fullName>
    </submittedName>
</protein>
<comment type="caution">
    <text evidence="3">The sequence shown here is derived from an EMBL/GenBank/DDBJ whole genome shotgun (WGS) entry which is preliminary data.</text>
</comment>
<keyword evidence="1" id="KW-1133">Transmembrane helix</keyword>
<gene>
    <name evidence="3" type="ORF">GCM10011396_39320</name>
</gene>
<dbReference type="PROSITE" id="PS50206">
    <property type="entry name" value="RHODANESE_3"/>
    <property type="match status" value="1"/>
</dbReference>
<dbReference type="InterPro" id="IPR050229">
    <property type="entry name" value="GlpE_sulfurtransferase"/>
</dbReference>
<evidence type="ECO:0000259" key="2">
    <source>
        <dbReference type="PROSITE" id="PS50206"/>
    </source>
</evidence>
<accession>A0A916XMX1</accession>
<dbReference type="AlphaFoldDB" id="A0A916XMX1"/>